<dbReference type="OrthoDB" id="294295at2759"/>
<accession>A0A8I6A1W1</accession>
<dbReference type="Proteomes" id="UP000002494">
    <property type="component" value="Chromosome 16"/>
</dbReference>
<evidence type="ECO:0000256" key="4">
    <source>
        <dbReference type="ARBA" id="ARBA00023160"/>
    </source>
</evidence>
<reference evidence="9" key="2">
    <citation type="submission" date="2025-08" db="UniProtKB">
        <authorList>
            <consortium name="Ensembl"/>
        </authorList>
    </citation>
    <scope>IDENTIFICATION</scope>
    <source>
        <strain evidence="9">Brown Norway</strain>
    </source>
</reference>
<name>A0A8I6A1W1_RAT</name>
<evidence type="ECO:0000256" key="5">
    <source>
        <dbReference type="ARBA" id="ARBA00041580"/>
    </source>
</evidence>
<dbReference type="SMART" id="SM00822">
    <property type="entry name" value="PKS_KR"/>
    <property type="match status" value="1"/>
</dbReference>
<keyword evidence="4" id="KW-0275">Fatty acid biosynthesis</keyword>
<dbReference type="AlphaFoldDB" id="A0A8I6A1W1"/>
<dbReference type="GO" id="GO:0006633">
    <property type="term" value="P:fatty acid biosynthetic process"/>
    <property type="evidence" value="ECO:0007669"/>
    <property type="project" value="UniProtKB-KW"/>
</dbReference>
<sequence length="295" mass="32593">MQPYKSPCTPTSNSCALFCGPGRLSKELVELFFQLLCLYYKFCVLGIHLAGPRSKMDKVCAVFGGSRGIGKAVAQLMAQKGYRLAIVARNLEVAKATASELGGIHLAFRCNIAKEGDVHSTFEEMEKHLGPVNFLVNAAGINRDSLLVRTKTEDMLSQLHTNLLGTMLTCRAAMRTMIQQGGSIVNVGSIIGLKGNVGQAAYSATKGGLIGFSRSLAKEVARKKIRVNVVAPGFIHTDMTKHLKEEHFKKNIPLGRFGEALEGVRRMEMRRGSTHCRHPAWQYRTRCLLRSWRTR</sequence>
<dbReference type="PRINTS" id="PR00080">
    <property type="entry name" value="SDRFAMILY"/>
</dbReference>
<dbReference type="InterPro" id="IPR002347">
    <property type="entry name" value="SDR_fam"/>
</dbReference>
<evidence type="ECO:0000256" key="1">
    <source>
        <dbReference type="ARBA" id="ARBA00005194"/>
    </source>
</evidence>
<dbReference type="InterPro" id="IPR057326">
    <property type="entry name" value="KR_dom"/>
</dbReference>
<dbReference type="PROSITE" id="PS00061">
    <property type="entry name" value="ADH_SHORT"/>
    <property type="match status" value="1"/>
</dbReference>
<evidence type="ECO:0000256" key="6">
    <source>
        <dbReference type="ARBA" id="ARBA00041707"/>
    </source>
</evidence>
<comment type="pathway">
    <text evidence="1">Lipid metabolism; fatty acid biosynthesis.</text>
</comment>
<evidence type="ECO:0000313" key="10">
    <source>
        <dbReference type="Proteomes" id="UP000002494"/>
    </source>
</evidence>
<organism evidence="9 10">
    <name type="scientific">Rattus norvegicus</name>
    <name type="common">Rat</name>
    <dbReference type="NCBI Taxonomy" id="10116"/>
    <lineage>
        <taxon>Eukaryota</taxon>
        <taxon>Metazoa</taxon>
        <taxon>Chordata</taxon>
        <taxon>Craniata</taxon>
        <taxon>Vertebrata</taxon>
        <taxon>Euteleostomi</taxon>
        <taxon>Mammalia</taxon>
        <taxon>Eutheria</taxon>
        <taxon>Euarchontoglires</taxon>
        <taxon>Glires</taxon>
        <taxon>Rodentia</taxon>
        <taxon>Myomorpha</taxon>
        <taxon>Muroidea</taxon>
        <taxon>Muridae</taxon>
        <taxon>Murinae</taxon>
        <taxon>Rattus</taxon>
    </lineage>
</organism>
<evidence type="ECO:0000256" key="3">
    <source>
        <dbReference type="ARBA" id="ARBA00023002"/>
    </source>
</evidence>
<dbReference type="InterPro" id="IPR020904">
    <property type="entry name" value="Sc_DH/Rdtase_CS"/>
</dbReference>
<dbReference type="InterPro" id="IPR036291">
    <property type="entry name" value="NAD(P)-bd_dom_sf"/>
</dbReference>
<dbReference type="GO" id="GO:0016616">
    <property type="term" value="F:oxidoreductase activity, acting on the CH-OH group of donors, NAD or NADP as acceptor"/>
    <property type="evidence" value="ECO:0007669"/>
    <property type="project" value="UniProtKB-ARBA"/>
</dbReference>
<keyword evidence="3" id="KW-0560">Oxidoreductase</keyword>
<comment type="similarity">
    <text evidence="2 7">Belongs to the short-chain dehydrogenases/reductases (SDR) family.</text>
</comment>
<dbReference type="PANTHER" id="PTHR42760">
    <property type="entry name" value="SHORT-CHAIN DEHYDROGENASES/REDUCTASES FAMILY MEMBER"/>
    <property type="match status" value="1"/>
</dbReference>
<keyword evidence="4" id="KW-0444">Lipid biosynthesis</keyword>
<reference evidence="9" key="3">
    <citation type="submission" date="2025-09" db="UniProtKB">
        <authorList>
            <consortium name="Ensembl"/>
        </authorList>
    </citation>
    <scope>IDENTIFICATION</scope>
    <source>
        <strain evidence="9">Brown Norway</strain>
    </source>
</reference>
<reference evidence="9" key="1">
    <citation type="submission" date="2024-01" db="EMBL/GenBank/DDBJ databases">
        <title>GRCr8: a new rat reference genome assembly contstructed from accurate long reads and long range scaffolding.</title>
        <authorList>
            <person name="Doris P.A."/>
            <person name="Kalbfleisch T."/>
            <person name="Li K."/>
            <person name="Howe K."/>
            <person name="Wood J."/>
        </authorList>
    </citation>
    <scope>NUCLEOTIDE SEQUENCE [LARGE SCALE GENOMIC DNA]</scope>
    <source>
        <strain evidence="9">Brown Norway</strain>
    </source>
</reference>
<dbReference type="RGD" id="727826">
    <property type="gene designation" value="Cbr4"/>
</dbReference>
<protein>
    <recommendedName>
        <fullName evidence="6">3-ketoacyl-[acyl-carrier-protein] reductase beta subunit</fullName>
    </recommendedName>
    <alternativeName>
        <fullName evidence="5">Quinone reductase CBR4</fullName>
    </alternativeName>
</protein>
<keyword evidence="4" id="KW-0443">Lipid metabolism</keyword>
<dbReference type="SUPFAM" id="SSF51735">
    <property type="entry name" value="NAD(P)-binding Rossmann-fold domains"/>
    <property type="match status" value="1"/>
</dbReference>
<feature type="domain" description="Ketoreductase" evidence="8">
    <location>
        <begin position="58"/>
        <end position="237"/>
    </location>
</feature>
<keyword evidence="10" id="KW-1185">Reference proteome</keyword>
<dbReference type="PANTHER" id="PTHR42760:SF133">
    <property type="entry name" value="3-OXOACYL-[ACYL-CARRIER-PROTEIN] REDUCTASE"/>
    <property type="match status" value="1"/>
</dbReference>
<gene>
    <name evidence="9 11" type="primary">Cbr4</name>
</gene>
<dbReference type="Ensembl" id="ENSRNOT00000095468.2">
    <property type="protein sequence ID" value="ENSRNOP00000085638.2"/>
    <property type="gene ID" value="ENSRNOG00000024411.8"/>
</dbReference>
<evidence type="ECO:0007829" key="12">
    <source>
        <dbReference type="PeptideAtlas" id="A0A8I6A1W1"/>
    </source>
</evidence>
<dbReference type="PRINTS" id="PR00081">
    <property type="entry name" value="GDHRDH"/>
</dbReference>
<proteinExistence type="evidence at protein level"/>
<dbReference type="Pfam" id="PF00106">
    <property type="entry name" value="adh_short"/>
    <property type="match status" value="1"/>
</dbReference>
<keyword evidence="12" id="KW-1267">Proteomics identification</keyword>
<evidence type="ECO:0000256" key="2">
    <source>
        <dbReference type="ARBA" id="ARBA00006484"/>
    </source>
</evidence>
<evidence type="ECO:0000259" key="8">
    <source>
        <dbReference type="SMART" id="SM00822"/>
    </source>
</evidence>
<dbReference type="GeneTree" id="ENSGT00940000157620"/>
<evidence type="ECO:0000313" key="11">
    <source>
        <dbReference type="RGD" id="727826"/>
    </source>
</evidence>
<keyword evidence="4" id="KW-0276">Fatty acid metabolism</keyword>
<evidence type="ECO:0000313" key="9">
    <source>
        <dbReference type="Ensembl" id="ENSRNOP00000085638.2"/>
    </source>
</evidence>
<dbReference type="Gene3D" id="3.40.50.720">
    <property type="entry name" value="NAD(P)-binding Rossmann-like Domain"/>
    <property type="match status" value="1"/>
</dbReference>
<evidence type="ECO:0000256" key="7">
    <source>
        <dbReference type="RuleBase" id="RU000363"/>
    </source>
</evidence>